<dbReference type="EMBL" id="JBBMFA010000085">
    <property type="protein sequence ID" value="MEQ2520298.1"/>
    <property type="molecule type" value="Genomic_DNA"/>
</dbReference>
<evidence type="ECO:0000256" key="3">
    <source>
        <dbReference type="ARBA" id="ARBA00022840"/>
    </source>
</evidence>
<dbReference type="EC" id="6.3.3.2" evidence="4"/>
<evidence type="ECO:0000313" key="5">
    <source>
        <dbReference type="EMBL" id="MEQ2520298.1"/>
    </source>
</evidence>
<dbReference type="RefSeq" id="WP_349215786.1">
    <property type="nucleotide sequence ID" value="NZ_JBBMFA010000085.1"/>
</dbReference>
<comment type="catalytic activity">
    <reaction evidence="4">
        <text>(6S)-5-formyl-5,6,7,8-tetrahydrofolate + ATP = (6R)-5,10-methenyltetrahydrofolate + ADP + phosphate</text>
        <dbReference type="Rhea" id="RHEA:10488"/>
        <dbReference type="ChEBI" id="CHEBI:30616"/>
        <dbReference type="ChEBI" id="CHEBI:43474"/>
        <dbReference type="ChEBI" id="CHEBI:57455"/>
        <dbReference type="ChEBI" id="CHEBI:57457"/>
        <dbReference type="ChEBI" id="CHEBI:456216"/>
        <dbReference type="EC" id="6.3.3.2"/>
    </reaction>
</comment>
<dbReference type="Pfam" id="PF01812">
    <property type="entry name" value="5-FTHF_cyc-lig"/>
    <property type="match status" value="1"/>
</dbReference>
<evidence type="ECO:0000256" key="1">
    <source>
        <dbReference type="ARBA" id="ARBA00010638"/>
    </source>
</evidence>
<keyword evidence="2 4" id="KW-0547">Nucleotide-binding</keyword>
<dbReference type="Gene3D" id="3.40.50.10420">
    <property type="entry name" value="NagB/RpiA/CoA transferase-like"/>
    <property type="match status" value="1"/>
</dbReference>
<dbReference type="PIRSF" id="PIRSF006806">
    <property type="entry name" value="FTHF_cligase"/>
    <property type="match status" value="1"/>
</dbReference>
<accession>A0ABV1GF29</accession>
<comment type="caution">
    <text evidence="5">The sequence shown here is derived from an EMBL/GenBank/DDBJ whole genome shotgun (WGS) entry which is preliminary data.</text>
</comment>
<comment type="similarity">
    <text evidence="1 4">Belongs to the 5-formyltetrahydrofolate cyclo-ligase family.</text>
</comment>
<name>A0ABV1GF29_9FIRM</name>
<evidence type="ECO:0000313" key="6">
    <source>
        <dbReference type="Proteomes" id="UP001477672"/>
    </source>
</evidence>
<dbReference type="InterPro" id="IPR002698">
    <property type="entry name" value="FTHF_cligase"/>
</dbReference>
<dbReference type="Proteomes" id="UP001477672">
    <property type="component" value="Unassembled WGS sequence"/>
</dbReference>
<keyword evidence="3 4" id="KW-0067">ATP-binding</keyword>
<dbReference type="SUPFAM" id="SSF100950">
    <property type="entry name" value="NagB/RpiA/CoA transferase-like"/>
    <property type="match status" value="1"/>
</dbReference>
<organism evidence="5 6">
    <name type="scientific">Ruthenibacterium intestinale</name>
    <dbReference type="NCBI Taxonomy" id="3133163"/>
    <lineage>
        <taxon>Bacteria</taxon>
        <taxon>Bacillati</taxon>
        <taxon>Bacillota</taxon>
        <taxon>Clostridia</taxon>
        <taxon>Eubacteriales</taxon>
        <taxon>Oscillospiraceae</taxon>
        <taxon>Ruthenibacterium</taxon>
    </lineage>
</organism>
<keyword evidence="5" id="KW-0436">Ligase</keyword>
<dbReference type="InterPro" id="IPR037171">
    <property type="entry name" value="NagB/RpiA_transferase-like"/>
</dbReference>
<dbReference type="PANTHER" id="PTHR23407:SF1">
    <property type="entry name" value="5-FORMYLTETRAHYDROFOLATE CYCLO-LIGASE"/>
    <property type="match status" value="1"/>
</dbReference>
<keyword evidence="4" id="KW-0479">Metal-binding</keyword>
<evidence type="ECO:0000256" key="4">
    <source>
        <dbReference type="RuleBase" id="RU361279"/>
    </source>
</evidence>
<sequence>MSAAQQKTALRRRMKALAASLDPAYNAAASRRICRALIQQPAYQRAGTVFCFVGTAREIDTRPFLEQVLRDGKRLCVPLCTGKGVMEARQIDSLDVLRPGALDILEPPASSLRVAPEQIDFCVVPCLCATADGARLGYGGGYYDRFLPGLGAHAQQVLVCRSRMLVPEMPQEGHDVCFSCVITEASD</sequence>
<comment type="cofactor">
    <cofactor evidence="4">
        <name>Mg(2+)</name>
        <dbReference type="ChEBI" id="CHEBI:18420"/>
    </cofactor>
</comment>
<protein>
    <recommendedName>
        <fullName evidence="4">5-formyltetrahydrofolate cyclo-ligase</fullName>
        <ecNumber evidence="4">6.3.3.2</ecNumber>
    </recommendedName>
</protein>
<reference evidence="5 6" key="1">
    <citation type="submission" date="2024-03" db="EMBL/GenBank/DDBJ databases">
        <title>Human intestinal bacterial collection.</title>
        <authorList>
            <person name="Pauvert C."/>
            <person name="Hitch T.C.A."/>
            <person name="Clavel T."/>
        </authorList>
    </citation>
    <scope>NUCLEOTIDE SEQUENCE [LARGE SCALE GENOMIC DNA]</scope>
    <source>
        <strain evidence="5 6">CLA-JM-H11</strain>
    </source>
</reference>
<dbReference type="InterPro" id="IPR024185">
    <property type="entry name" value="FTHF_cligase-like_sf"/>
</dbReference>
<dbReference type="PANTHER" id="PTHR23407">
    <property type="entry name" value="ATPASE INHIBITOR/5-FORMYLTETRAHYDROFOLATE CYCLO-LIGASE"/>
    <property type="match status" value="1"/>
</dbReference>
<dbReference type="GO" id="GO:0030272">
    <property type="term" value="F:5-formyltetrahydrofolate cyclo-ligase activity"/>
    <property type="evidence" value="ECO:0007669"/>
    <property type="project" value="UniProtKB-EC"/>
</dbReference>
<keyword evidence="4" id="KW-0460">Magnesium</keyword>
<dbReference type="NCBIfam" id="TIGR02727">
    <property type="entry name" value="MTHFS_bact"/>
    <property type="match status" value="1"/>
</dbReference>
<evidence type="ECO:0000256" key="2">
    <source>
        <dbReference type="ARBA" id="ARBA00022741"/>
    </source>
</evidence>
<gene>
    <name evidence="5" type="ORF">WMO24_07635</name>
</gene>
<keyword evidence="6" id="KW-1185">Reference proteome</keyword>
<proteinExistence type="inferred from homology"/>